<evidence type="ECO:0000313" key="2">
    <source>
        <dbReference type="WBParaSite" id="jg6270"/>
    </source>
</evidence>
<dbReference type="AlphaFoldDB" id="A0A915EFY9"/>
<reference evidence="2" key="1">
    <citation type="submission" date="2022-11" db="UniProtKB">
        <authorList>
            <consortium name="WormBaseParasite"/>
        </authorList>
    </citation>
    <scope>IDENTIFICATION</scope>
</reference>
<accession>A0A915EFY9</accession>
<keyword evidence="1" id="KW-1185">Reference proteome</keyword>
<proteinExistence type="predicted"/>
<sequence>MCLQAEANQLYEVDILKAVEQLIAAYDRMYNLTQLLQFDPNEHEHLISVVSMRRALPNQISDHSMFFQRRLHMFSHFVKDRQAHIRASSSEATERMKVINTFTNPAETEEYLREMIVLKPLALSLLENVKKLNEQERAVRFPLTKLLKSRCWQSL</sequence>
<organism evidence="1 2">
    <name type="scientific">Ditylenchus dipsaci</name>
    <dbReference type="NCBI Taxonomy" id="166011"/>
    <lineage>
        <taxon>Eukaryota</taxon>
        <taxon>Metazoa</taxon>
        <taxon>Ecdysozoa</taxon>
        <taxon>Nematoda</taxon>
        <taxon>Chromadorea</taxon>
        <taxon>Rhabditida</taxon>
        <taxon>Tylenchina</taxon>
        <taxon>Tylenchomorpha</taxon>
        <taxon>Sphaerularioidea</taxon>
        <taxon>Anguinidae</taxon>
        <taxon>Anguininae</taxon>
        <taxon>Ditylenchus</taxon>
    </lineage>
</organism>
<evidence type="ECO:0000313" key="1">
    <source>
        <dbReference type="Proteomes" id="UP000887574"/>
    </source>
</evidence>
<dbReference type="Proteomes" id="UP000887574">
    <property type="component" value="Unplaced"/>
</dbReference>
<dbReference type="WBParaSite" id="jg6270">
    <property type="protein sequence ID" value="jg6270"/>
    <property type="gene ID" value="jg6270"/>
</dbReference>
<name>A0A915EFY9_9BILA</name>
<protein>
    <submittedName>
        <fullName evidence="2">Uncharacterized protein</fullName>
    </submittedName>
</protein>